<comment type="similarity">
    <text evidence="1">Belongs to the short-chain dehydrogenases/reductases (SDR) family.</text>
</comment>
<name>A0ABT3T3A8_9GAMM</name>
<evidence type="ECO:0000256" key="1">
    <source>
        <dbReference type="ARBA" id="ARBA00006484"/>
    </source>
</evidence>
<dbReference type="SMART" id="SM00822">
    <property type="entry name" value="PKS_KR"/>
    <property type="match status" value="1"/>
</dbReference>
<sequence>MSTLAGKTAVILGASGTANFGTAIARRLAEEGANTVVSARRKEPLEKLAAEIKGTAVACDVTRDGDIQNLFKVATETYGSVDVAVFSAGIHSGVVIAEITADDIRPTMEVSVVGALLFFRHAAAAMTEGGSVITISSLTARLPGPGLAAYSAARAGIDYAVRVAAVEYGEQGTNVRFNSIAAGLIQTDMTDGFFDMQPVIDGHIKNTPCQRMGTLEDMAEAALFLSDSQRSGYINGQILDLSGGQQNGRLPRFD</sequence>
<dbReference type="PRINTS" id="PR00080">
    <property type="entry name" value="SDRFAMILY"/>
</dbReference>
<dbReference type="EMBL" id="SHNO01000001">
    <property type="protein sequence ID" value="MCX2976733.1"/>
    <property type="molecule type" value="Genomic_DNA"/>
</dbReference>
<keyword evidence="2" id="KW-0560">Oxidoreductase</keyword>
<evidence type="ECO:0000256" key="2">
    <source>
        <dbReference type="ARBA" id="ARBA00023002"/>
    </source>
</evidence>
<dbReference type="InterPro" id="IPR057326">
    <property type="entry name" value="KR_dom"/>
</dbReference>
<dbReference type="RefSeq" id="WP_279248474.1">
    <property type="nucleotide sequence ID" value="NZ_SHNO01000001.1"/>
</dbReference>
<dbReference type="CDD" id="cd05233">
    <property type="entry name" value="SDR_c"/>
    <property type="match status" value="1"/>
</dbReference>
<proteinExistence type="inferred from homology"/>
<comment type="caution">
    <text evidence="4">The sequence shown here is derived from an EMBL/GenBank/DDBJ whole genome shotgun (WGS) entry which is preliminary data.</text>
</comment>
<protein>
    <submittedName>
        <fullName evidence="4">SDR family oxidoreductase</fullName>
    </submittedName>
</protein>
<dbReference type="PRINTS" id="PR00081">
    <property type="entry name" value="GDHRDH"/>
</dbReference>
<evidence type="ECO:0000259" key="3">
    <source>
        <dbReference type="SMART" id="SM00822"/>
    </source>
</evidence>
<feature type="domain" description="Ketoreductase" evidence="3">
    <location>
        <begin position="9"/>
        <end position="188"/>
    </location>
</feature>
<organism evidence="4 5">
    <name type="scientific">Candidatus Marimicrobium litorale</name>
    <dbReference type="NCBI Taxonomy" id="2518991"/>
    <lineage>
        <taxon>Bacteria</taxon>
        <taxon>Pseudomonadati</taxon>
        <taxon>Pseudomonadota</taxon>
        <taxon>Gammaproteobacteria</taxon>
        <taxon>Cellvibrionales</taxon>
        <taxon>Halieaceae</taxon>
        <taxon>Marimicrobium</taxon>
    </lineage>
</organism>
<dbReference type="SUPFAM" id="SSF51735">
    <property type="entry name" value="NAD(P)-binding Rossmann-fold domains"/>
    <property type="match status" value="1"/>
</dbReference>
<dbReference type="PANTHER" id="PTHR43669:SF8">
    <property type="entry name" value="SHORT-CHAIN TYPE DEHYDROGENASE_REDUCTASE-RELATED"/>
    <property type="match status" value="1"/>
</dbReference>
<evidence type="ECO:0000313" key="5">
    <source>
        <dbReference type="Proteomes" id="UP001143304"/>
    </source>
</evidence>
<dbReference type="Proteomes" id="UP001143304">
    <property type="component" value="Unassembled WGS sequence"/>
</dbReference>
<dbReference type="Pfam" id="PF13561">
    <property type="entry name" value="adh_short_C2"/>
    <property type="match status" value="1"/>
</dbReference>
<dbReference type="InterPro" id="IPR036291">
    <property type="entry name" value="NAD(P)-bd_dom_sf"/>
</dbReference>
<keyword evidence="5" id="KW-1185">Reference proteome</keyword>
<accession>A0ABT3T3A8</accession>
<dbReference type="PANTHER" id="PTHR43669">
    <property type="entry name" value="5-KETO-D-GLUCONATE 5-REDUCTASE"/>
    <property type="match status" value="1"/>
</dbReference>
<dbReference type="InterPro" id="IPR002347">
    <property type="entry name" value="SDR_fam"/>
</dbReference>
<evidence type="ECO:0000313" key="4">
    <source>
        <dbReference type="EMBL" id="MCX2976733.1"/>
    </source>
</evidence>
<dbReference type="Gene3D" id="3.40.50.720">
    <property type="entry name" value="NAD(P)-binding Rossmann-like Domain"/>
    <property type="match status" value="1"/>
</dbReference>
<reference evidence="4" key="1">
    <citation type="submission" date="2019-02" db="EMBL/GenBank/DDBJ databases">
        <authorList>
            <person name="Li S.-H."/>
        </authorList>
    </citation>
    <scope>NUCLEOTIDE SEQUENCE</scope>
    <source>
        <strain evidence="4">IMCC11814</strain>
    </source>
</reference>
<gene>
    <name evidence="4" type="ORF">EYC82_05140</name>
</gene>